<evidence type="ECO:0000256" key="2">
    <source>
        <dbReference type="SAM" id="Phobius"/>
    </source>
</evidence>
<dbReference type="Proteomes" id="UP000711736">
    <property type="component" value="Unassembled WGS sequence"/>
</dbReference>
<sequence>MNPNQQPTVPLPPAPSLPPQPSASLPPQPSVNTAPMPAVPPAPGVMPPSAMATVPQQSQQPSGKQPFGKTNMVICIIGLLLFIVYAAAIFLFTGVYTPGAICSLVFAVIAFALTFLMPKFAVNKPGVEAVFFGIPMIGFAVYYFFAEIFVSVVFILFQQVVPFKIVLFIQLVILIAFLIISIVSFTAQRASAKKSEERRQQAATWDLQTVDIGSVIDLTRMRGGDPQLMAALDHLNDTVKYSDAFGRNHPAILEVESRIMAKVQQLRDSASRGDFQSERMQVQELEALYAERSRKLMIVKQ</sequence>
<feature type="transmembrane region" description="Helical" evidence="2">
    <location>
        <begin position="163"/>
        <end position="185"/>
    </location>
</feature>
<feature type="compositionally biased region" description="Pro residues" evidence="1">
    <location>
        <begin position="9"/>
        <end position="29"/>
    </location>
</feature>
<evidence type="ECO:0000313" key="4">
    <source>
        <dbReference type="Proteomes" id="UP000711736"/>
    </source>
</evidence>
<dbReference type="EMBL" id="JAFEJU010000001">
    <property type="protein sequence ID" value="MBT1174060.1"/>
    <property type="molecule type" value="Genomic_DNA"/>
</dbReference>
<dbReference type="RefSeq" id="WP_214375371.1">
    <property type="nucleotide sequence ID" value="NZ_JAFEJU010000001.1"/>
</dbReference>
<proteinExistence type="predicted"/>
<feature type="transmembrane region" description="Helical" evidence="2">
    <location>
        <begin position="72"/>
        <end position="92"/>
    </location>
</feature>
<reference evidence="3 4" key="1">
    <citation type="journal article" date="2021" name="Environ. Microbiol.">
        <title>Genetic insights into the dark matter of the mammalian gut microbiota through targeted genome reconstruction.</title>
        <authorList>
            <person name="Lugli G.A."/>
            <person name="Alessandri G."/>
            <person name="Milani C."/>
            <person name="Viappiani A."/>
            <person name="Fontana F."/>
            <person name="Tarracchini C."/>
            <person name="Mancabelli L."/>
            <person name="Argentini C."/>
            <person name="Ruiz L."/>
            <person name="Margolles A."/>
            <person name="van Sinderen D."/>
            <person name="Turroni F."/>
            <person name="Ventura M."/>
        </authorList>
    </citation>
    <scope>NUCLEOTIDE SEQUENCE [LARGE SCALE GENOMIC DNA]</scope>
    <source>
        <strain evidence="3 4">LC6</strain>
    </source>
</reference>
<evidence type="ECO:0000313" key="3">
    <source>
        <dbReference type="EMBL" id="MBT1174060.1"/>
    </source>
</evidence>
<feature type="transmembrane region" description="Helical" evidence="2">
    <location>
        <begin position="98"/>
        <end position="117"/>
    </location>
</feature>
<feature type="transmembrane region" description="Helical" evidence="2">
    <location>
        <begin position="129"/>
        <end position="157"/>
    </location>
</feature>
<keyword evidence="2" id="KW-1133">Transmembrane helix</keyword>
<keyword evidence="2" id="KW-0472">Membrane</keyword>
<protein>
    <submittedName>
        <fullName evidence="3">Uncharacterized protein</fullName>
    </submittedName>
</protein>
<feature type="region of interest" description="Disordered" evidence="1">
    <location>
        <begin position="1"/>
        <end position="41"/>
    </location>
</feature>
<keyword evidence="4" id="KW-1185">Reference proteome</keyword>
<name>A0ABS5USS1_9BIFI</name>
<keyword evidence="2" id="KW-0812">Transmembrane</keyword>
<organism evidence="3 4">
    <name type="scientific">Bifidobacterium colobi</name>
    <dbReference type="NCBI Taxonomy" id="2809026"/>
    <lineage>
        <taxon>Bacteria</taxon>
        <taxon>Bacillati</taxon>
        <taxon>Actinomycetota</taxon>
        <taxon>Actinomycetes</taxon>
        <taxon>Bifidobacteriales</taxon>
        <taxon>Bifidobacteriaceae</taxon>
        <taxon>Bifidobacterium</taxon>
    </lineage>
</organism>
<comment type="caution">
    <text evidence="3">The sequence shown here is derived from an EMBL/GenBank/DDBJ whole genome shotgun (WGS) entry which is preliminary data.</text>
</comment>
<gene>
    <name evidence="3" type="ORF">JS530_00750</name>
</gene>
<evidence type="ECO:0000256" key="1">
    <source>
        <dbReference type="SAM" id="MobiDB-lite"/>
    </source>
</evidence>
<accession>A0ABS5USS1</accession>